<keyword evidence="6" id="KW-0732">Signal</keyword>
<dbReference type="FunFam" id="3.10.50.40:FF:000006">
    <property type="entry name" value="Peptidyl-prolyl cis-trans isomerase"/>
    <property type="match status" value="1"/>
</dbReference>
<keyword evidence="9" id="KW-1185">Reference proteome</keyword>
<dbReference type="InterPro" id="IPR046357">
    <property type="entry name" value="PPIase_dom_sf"/>
</dbReference>
<comment type="caution">
    <text evidence="8">The sequence shown here is derived from an EMBL/GenBank/DDBJ whole genome shotgun (WGS) entry which is preliminary data.</text>
</comment>
<feature type="domain" description="PPIase FKBP-type" evidence="7">
    <location>
        <begin position="48"/>
        <end position="137"/>
    </location>
</feature>
<protein>
    <recommendedName>
        <fullName evidence="2 5">peptidylprolyl isomerase</fullName>
        <ecNumber evidence="2 5">5.2.1.8</ecNumber>
    </recommendedName>
</protein>
<reference evidence="8" key="1">
    <citation type="submission" date="2022-07" db="EMBL/GenBank/DDBJ databases">
        <title>Phylogenomic reconstructions and comparative analyses of Kickxellomycotina fungi.</title>
        <authorList>
            <person name="Reynolds N.K."/>
            <person name="Stajich J.E."/>
            <person name="Barry K."/>
            <person name="Grigoriev I.V."/>
            <person name="Crous P."/>
            <person name="Smith M.E."/>
        </authorList>
    </citation>
    <scope>NUCLEOTIDE SEQUENCE</scope>
    <source>
        <strain evidence="8">NBRC 105413</strain>
    </source>
</reference>
<evidence type="ECO:0000256" key="2">
    <source>
        <dbReference type="ARBA" id="ARBA00013194"/>
    </source>
</evidence>
<dbReference type="AlphaFoldDB" id="A0A9W8CIT9"/>
<dbReference type="Gene3D" id="3.10.50.40">
    <property type="match status" value="1"/>
</dbReference>
<dbReference type="GO" id="GO:0005783">
    <property type="term" value="C:endoplasmic reticulum"/>
    <property type="evidence" value="ECO:0007669"/>
    <property type="project" value="TreeGrafter"/>
</dbReference>
<feature type="signal peptide" evidence="6">
    <location>
        <begin position="1"/>
        <end position="19"/>
    </location>
</feature>
<dbReference type="InterPro" id="IPR001179">
    <property type="entry name" value="PPIase_FKBP_dom"/>
</dbReference>
<evidence type="ECO:0000259" key="7">
    <source>
        <dbReference type="PROSITE" id="PS50059"/>
    </source>
</evidence>
<name>A0A9W8CIT9_9FUNG</name>
<comment type="catalytic activity">
    <reaction evidence="1 5">
        <text>[protein]-peptidylproline (omega=180) = [protein]-peptidylproline (omega=0)</text>
        <dbReference type="Rhea" id="RHEA:16237"/>
        <dbReference type="Rhea" id="RHEA-COMP:10747"/>
        <dbReference type="Rhea" id="RHEA-COMP:10748"/>
        <dbReference type="ChEBI" id="CHEBI:83833"/>
        <dbReference type="ChEBI" id="CHEBI:83834"/>
        <dbReference type="EC" id="5.2.1.8"/>
    </reaction>
</comment>
<evidence type="ECO:0000256" key="6">
    <source>
        <dbReference type="SAM" id="SignalP"/>
    </source>
</evidence>
<evidence type="ECO:0000313" key="9">
    <source>
        <dbReference type="Proteomes" id="UP001145021"/>
    </source>
</evidence>
<evidence type="ECO:0000256" key="4">
    <source>
        <dbReference type="ARBA" id="ARBA00023235"/>
    </source>
</evidence>
<dbReference type="PANTHER" id="PTHR45779">
    <property type="entry name" value="PEPTIDYLPROLYL ISOMERASE"/>
    <property type="match status" value="1"/>
</dbReference>
<evidence type="ECO:0000313" key="8">
    <source>
        <dbReference type="EMBL" id="KAJ1644087.1"/>
    </source>
</evidence>
<keyword evidence="4 5" id="KW-0413">Isomerase</keyword>
<dbReference type="Proteomes" id="UP001145021">
    <property type="component" value="Unassembled WGS sequence"/>
</dbReference>
<dbReference type="SUPFAM" id="SSF54534">
    <property type="entry name" value="FKBP-like"/>
    <property type="match status" value="1"/>
</dbReference>
<accession>A0A9W8CIT9</accession>
<evidence type="ECO:0000256" key="1">
    <source>
        <dbReference type="ARBA" id="ARBA00000971"/>
    </source>
</evidence>
<dbReference type="PANTHER" id="PTHR45779:SF7">
    <property type="entry name" value="PEPTIDYLPROLYL ISOMERASE"/>
    <property type="match status" value="1"/>
</dbReference>
<evidence type="ECO:0000256" key="5">
    <source>
        <dbReference type="PROSITE-ProRule" id="PRU00277"/>
    </source>
</evidence>
<keyword evidence="3 5" id="KW-0697">Rotamase</keyword>
<gene>
    <name evidence="8" type="ORF">LPJ64_004208</name>
</gene>
<dbReference type="EC" id="5.2.1.8" evidence="2 5"/>
<feature type="chain" id="PRO_5040915621" description="peptidylprolyl isomerase" evidence="6">
    <location>
        <begin position="20"/>
        <end position="149"/>
    </location>
</feature>
<dbReference type="InterPro" id="IPR044609">
    <property type="entry name" value="FKBP2/11"/>
</dbReference>
<proteinExistence type="predicted"/>
<dbReference type="EMBL" id="JANBOH010000194">
    <property type="protein sequence ID" value="KAJ1644087.1"/>
    <property type="molecule type" value="Genomic_DNA"/>
</dbReference>
<organism evidence="8 9">
    <name type="scientific">Coemansia asiatica</name>
    <dbReference type="NCBI Taxonomy" id="1052880"/>
    <lineage>
        <taxon>Eukaryota</taxon>
        <taxon>Fungi</taxon>
        <taxon>Fungi incertae sedis</taxon>
        <taxon>Zoopagomycota</taxon>
        <taxon>Kickxellomycotina</taxon>
        <taxon>Kickxellomycetes</taxon>
        <taxon>Kickxellales</taxon>
        <taxon>Kickxellaceae</taxon>
        <taxon>Coemansia</taxon>
    </lineage>
</organism>
<dbReference type="PROSITE" id="PS50059">
    <property type="entry name" value="FKBP_PPIASE"/>
    <property type="match status" value="1"/>
</dbReference>
<evidence type="ECO:0000256" key="3">
    <source>
        <dbReference type="ARBA" id="ARBA00023110"/>
    </source>
</evidence>
<sequence length="149" mass="16031">MKLLSFVVAIFSAALLADAAGSKPKPLTQLQIGVKFKPESCPSRTVIGDKISVHYTGKLLSDGTKFDSSVDRGQPLEFTVGHGHVIKGWDQGLLNMCIGEKRRLKIPAELAYGKRGAGNAIPADADLVFDTELIAINGKTAEMLKHEEL</sequence>
<dbReference type="Pfam" id="PF00254">
    <property type="entry name" value="FKBP_C"/>
    <property type="match status" value="1"/>
</dbReference>
<dbReference type="GO" id="GO:0003755">
    <property type="term" value="F:peptidyl-prolyl cis-trans isomerase activity"/>
    <property type="evidence" value="ECO:0007669"/>
    <property type="project" value="UniProtKB-KW"/>
</dbReference>